<dbReference type="EMBL" id="GG698519">
    <property type="protein sequence ID" value="EGD99242.1"/>
    <property type="molecule type" value="Genomic_DNA"/>
</dbReference>
<reference evidence="3" key="1">
    <citation type="journal article" date="2012" name="MBio">
        <title>Comparative genome analysis of Trichophyton rubrum and related dermatophytes reveals candidate genes involved in infection.</title>
        <authorList>
            <person name="Martinez D.A."/>
            <person name="Oliver B.G."/>
            <person name="Graeser Y."/>
            <person name="Goldberg J.M."/>
            <person name="Li W."/>
            <person name="Martinez-Rossi N.M."/>
            <person name="Monod M."/>
            <person name="Shelest E."/>
            <person name="Barton R.C."/>
            <person name="Birch E."/>
            <person name="Brakhage A.A."/>
            <person name="Chen Z."/>
            <person name="Gurr S.J."/>
            <person name="Heiman D."/>
            <person name="Heitman J."/>
            <person name="Kosti I."/>
            <person name="Rossi A."/>
            <person name="Saif S."/>
            <person name="Samalova M."/>
            <person name="Saunders C.W."/>
            <person name="Shea T."/>
            <person name="Summerbell R.C."/>
            <person name="Xu J."/>
            <person name="Young S."/>
            <person name="Zeng Q."/>
            <person name="Birren B.W."/>
            <person name="Cuomo C.A."/>
            <person name="White T.C."/>
        </authorList>
    </citation>
    <scope>NUCLEOTIDE SEQUENCE [LARGE SCALE GENOMIC DNA]</scope>
    <source>
        <strain evidence="3">CBS 112818</strain>
    </source>
</reference>
<gene>
    <name evidence="2" type="ORF">TESG_08589</name>
</gene>
<protein>
    <submittedName>
        <fullName evidence="2">Uncharacterized protein</fullName>
    </submittedName>
</protein>
<evidence type="ECO:0000256" key="1">
    <source>
        <dbReference type="SAM" id="MobiDB-lite"/>
    </source>
</evidence>
<feature type="region of interest" description="Disordered" evidence="1">
    <location>
        <begin position="55"/>
        <end position="88"/>
    </location>
</feature>
<dbReference type="HOGENOM" id="CLU_2470692_0_0_1"/>
<sequence length="88" mass="9891">MSGYTEYQEEHRARRQAAFRGGFTAPTRSSPCYGMEKLFLESEWSDEQVEAPEAYGVGDELGPRHIYSGLRRSGEDPVHPQVDGDDPV</sequence>
<accession>F2S6P3</accession>
<evidence type="ECO:0000313" key="2">
    <source>
        <dbReference type="EMBL" id="EGD99242.1"/>
    </source>
</evidence>
<keyword evidence="3" id="KW-1185">Reference proteome</keyword>
<proteinExistence type="predicted"/>
<dbReference type="Proteomes" id="UP000009172">
    <property type="component" value="Unassembled WGS sequence"/>
</dbReference>
<evidence type="ECO:0000313" key="3">
    <source>
        <dbReference type="Proteomes" id="UP000009172"/>
    </source>
</evidence>
<name>F2S6P3_TRIT1</name>
<organism evidence="2 3">
    <name type="scientific">Trichophyton tonsurans (strain CBS 112818)</name>
    <name type="common">Scalp ringworm fungus</name>
    <dbReference type="NCBI Taxonomy" id="647933"/>
    <lineage>
        <taxon>Eukaryota</taxon>
        <taxon>Fungi</taxon>
        <taxon>Dikarya</taxon>
        <taxon>Ascomycota</taxon>
        <taxon>Pezizomycotina</taxon>
        <taxon>Eurotiomycetes</taxon>
        <taxon>Eurotiomycetidae</taxon>
        <taxon>Onygenales</taxon>
        <taxon>Arthrodermataceae</taxon>
        <taxon>Trichophyton</taxon>
    </lineage>
</organism>
<dbReference type="AlphaFoldDB" id="F2S6P3"/>